<dbReference type="EMBL" id="JAECZA010000338">
    <property type="protein sequence ID" value="MBH8578404.1"/>
    <property type="molecule type" value="Genomic_DNA"/>
</dbReference>
<evidence type="ECO:0000313" key="3">
    <source>
        <dbReference type="Proteomes" id="UP000662314"/>
    </source>
</evidence>
<dbReference type="Proteomes" id="UP000662314">
    <property type="component" value="Unassembled WGS sequence"/>
</dbReference>
<dbReference type="InterPro" id="IPR048304">
    <property type="entry name" value="UbiD_Rift_dom"/>
</dbReference>
<protein>
    <submittedName>
        <fullName evidence="2">UbiD family decarboxylase</fullName>
    </submittedName>
</protein>
<dbReference type="Pfam" id="PF01977">
    <property type="entry name" value="UbiD"/>
    <property type="match status" value="1"/>
</dbReference>
<keyword evidence="3" id="KW-1185">Reference proteome</keyword>
<evidence type="ECO:0000313" key="2">
    <source>
        <dbReference type="EMBL" id="MBH8578404.1"/>
    </source>
</evidence>
<gene>
    <name evidence="2" type="ORF">I8752_36820</name>
</gene>
<evidence type="ECO:0000259" key="1">
    <source>
        <dbReference type="Pfam" id="PF01977"/>
    </source>
</evidence>
<accession>A0A8J7LLJ9</accession>
<feature type="domain" description="3-octaprenyl-4-hydroxybenzoate carboxy-lyase-like Rift-related" evidence="1">
    <location>
        <begin position="1"/>
        <end position="51"/>
    </location>
</feature>
<name>A0A8J7LLJ9_9NOST</name>
<proteinExistence type="predicted"/>
<sequence>MGLDPAIHIEACFEALTTPFGFDELCVAGGFRGKPVELVDCVSVKQQAIAPSGLLVTNSQLKIDRHLFFLLLCKKLVNLTLYLNKQIAY</sequence>
<comment type="caution">
    <text evidence="2">The sequence shown here is derived from an EMBL/GenBank/DDBJ whole genome shotgun (WGS) entry which is preliminary data.</text>
</comment>
<dbReference type="AlphaFoldDB" id="A0A8J7LLJ9"/>
<organism evidence="2 3">
    <name type="scientific">Dendronalium phyllosphericum CENA369</name>
    <dbReference type="NCBI Taxonomy" id="1725256"/>
    <lineage>
        <taxon>Bacteria</taxon>
        <taxon>Bacillati</taxon>
        <taxon>Cyanobacteriota</taxon>
        <taxon>Cyanophyceae</taxon>
        <taxon>Nostocales</taxon>
        <taxon>Nostocaceae</taxon>
        <taxon>Dendronalium</taxon>
        <taxon>Dendronalium phyllosphericum</taxon>
    </lineage>
</organism>
<dbReference type="SUPFAM" id="SSF50475">
    <property type="entry name" value="FMN-binding split barrel"/>
    <property type="match status" value="1"/>
</dbReference>
<reference evidence="2 3" key="1">
    <citation type="journal article" date="2021" name="Int. J. Syst. Evol. Microbiol.">
        <title>Amazonocrinis nigriterrae gen. nov., sp. nov., Atlanticothrix silvestris gen. nov., sp. nov. and Dendronalium phyllosphericum gen. nov., sp. nov., nostocacean cyanobacteria from Brazilian environments.</title>
        <authorList>
            <person name="Alvarenga D.O."/>
            <person name="Andreote A.P.D."/>
            <person name="Branco L.H.Z."/>
            <person name="Delbaje E."/>
            <person name="Cruz R.B."/>
            <person name="Varani A.M."/>
            <person name="Fiore M.F."/>
        </authorList>
    </citation>
    <scope>NUCLEOTIDE SEQUENCE [LARGE SCALE GENOMIC DNA]</scope>
    <source>
        <strain evidence="2 3">CENA369</strain>
    </source>
</reference>